<reference evidence="2" key="1">
    <citation type="journal article" date="2019" name="Int. J. Syst. Evol. Microbiol.">
        <title>The Global Catalogue of Microorganisms (GCM) 10K type strain sequencing project: providing services to taxonomists for standard genome sequencing and annotation.</title>
        <authorList>
            <consortium name="The Broad Institute Genomics Platform"/>
            <consortium name="The Broad Institute Genome Sequencing Center for Infectious Disease"/>
            <person name="Wu L."/>
            <person name="Ma J."/>
        </authorList>
    </citation>
    <scope>NUCLEOTIDE SEQUENCE [LARGE SCALE GENOMIC DNA]</scope>
    <source>
        <strain evidence="2">CGMCC 4.1530</strain>
    </source>
</reference>
<gene>
    <name evidence="1" type="ORF">ACFP73_06540</name>
</gene>
<proteinExistence type="predicted"/>
<evidence type="ECO:0000313" key="2">
    <source>
        <dbReference type="Proteomes" id="UP001596215"/>
    </source>
</evidence>
<dbReference type="RefSeq" id="WP_343878239.1">
    <property type="nucleotide sequence ID" value="NZ_BAAAFW010000095.1"/>
</dbReference>
<sequence length="103" mass="10628">MGFPSPAKDYIEHRLTPNSVMGITESSIIVPTDEGYAVVEPGIPAKAGSVVLLDLAGQQKLFATVGAGRFITDGGIIEGDALDAARVIGVVTFMVKDIARGVG</sequence>
<accession>A0ABW1VL45</accession>
<keyword evidence="2" id="KW-1185">Reference proteome</keyword>
<protein>
    <recommendedName>
        <fullName evidence="3">DNA polymerase V</fullName>
    </recommendedName>
</protein>
<evidence type="ECO:0000313" key="1">
    <source>
        <dbReference type="EMBL" id="MFC6361762.1"/>
    </source>
</evidence>
<organism evidence="1 2">
    <name type="scientific">Tatumella punctata</name>
    <dbReference type="NCBI Taxonomy" id="399969"/>
    <lineage>
        <taxon>Bacteria</taxon>
        <taxon>Pseudomonadati</taxon>
        <taxon>Pseudomonadota</taxon>
        <taxon>Gammaproteobacteria</taxon>
        <taxon>Enterobacterales</taxon>
        <taxon>Erwiniaceae</taxon>
        <taxon>Tatumella</taxon>
    </lineage>
</organism>
<dbReference type="Proteomes" id="UP001596215">
    <property type="component" value="Unassembled WGS sequence"/>
</dbReference>
<dbReference type="EMBL" id="JBHSUC010000005">
    <property type="protein sequence ID" value="MFC6361762.1"/>
    <property type="molecule type" value="Genomic_DNA"/>
</dbReference>
<name>A0ABW1VL45_9GAMM</name>
<evidence type="ECO:0008006" key="3">
    <source>
        <dbReference type="Google" id="ProtNLM"/>
    </source>
</evidence>
<comment type="caution">
    <text evidence="1">The sequence shown here is derived from an EMBL/GenBank/DDBJ whole genome shotgun (WGS) entry which is preliminary data.</text>
</comment>